<feature type="compositionally biased region" description="Basic residues" evidence="1">
    <location>
        <begin position="391"/>
        <end position="400"/>
    </location>
</feature>
<evidence type="ECO:0000259" key="2">
    <source>
        <dbReference type="Pfam" id="PF10536"/>
    </source>
</evidence>
<evidence type="ECO:0000313" key="3">
    <source>
        <dbReference type="EMBL" id="MED6191997.1"/>
    </source>
</evidence>
<comment type="caution">
    <text evidence="3">The sequence shown here is derived from an EMBL/GenBank/DDBJ whole genome shotgun (WGS) entry which is preliminary data.</text>
</comment>
<feature type="region of interest" description="Disordered" evidence="1">
    <location>
        <begin position="364"/>
        <end position="407"/>
    </location>
</feature>
<dbReference type="PANTHER" id="PTHR46033">
    <property type="entry name" value="PROTEIN MAIN-LIKE 2"/>
    <property type="match status" value="1"/>
</dbReference>
<protein>
    <recommendedName>
        <fullName evidence="2">Aminotransferase-like plant mobile domain-containing protein</fullName>
    </recommendedName>
</protein>
<reference evidence="3 4" key="1">
    <citation type="journal article" date="2023" name="Plants (Basel)">
        <title>Bridging the Gap: Combining Genomics and Transcriptomics Approaches to Understand Stylosanthes scabra, an Orphan Legume from the Brazilian Caatinga.</title>
        <authorList>
            <person name="Ferreira-Neto J.R.C."/>
            <person name="da Silva M.D."/>
            <person name="Binneck E."/>
            <person name="de Melo N.F."/>
            <person name="da Silva R.H."/>
            <person name="de Melo A.L.T.M."/>
            <person name="Pandolfi V."/>
            <person name="Bustamante F.O."/>
            <person name="Brasileiro-Vidal A.C."/>
            <person name="Benko-Iseppon A.M."/>
        </authorList>
    </citation>
    <scope>NUCLEOTIDE SEQUENCE [LARGE SCALE GENOMIC DNA]</scope>
    <source>
        <tissue evidence="3">Leaves</tissue>
    </source>
</reference>
<evidence type="ECO:0000313" key="4">
    <source>
        <dbReference type="Proteomes" id="UP001341840"/>
    </source>
</evidence>
<dbReference type="EMBL" id="JASCZI010211461">
    <property type="protein sequence ID" value="MED6191997.1"/>
    <property type="molecule type" value="Genomic_DNA"/>
</dbReference>
<evidence type="ECO:0000256" key="1">
    <source>
        <dbReference type="SAM" id="MobiDB-lite"/>
    </source>
</evidence>
<sequence>MPDGRGRPRWDWFKDVFGVIPLPGPADTCTVTFSWLTDMFGVVPEHASEIQVRRHAQAWARFLLTLDERDPRVLLYRTQLDRMTHRDFVCRPYMTPEVAFVADPSIWRAEHMSLWTSMYTLIYFGCIEWHQVDRVIPQFGGVQNSPHRQVNIDWLHARDGRGVEEVQDPGPSADYFRWWFLAGKQYLAPADAFFLRPPNEIPPEAFDKVADMPHTYRVDDAPDNRRPDRRRMVGGDHRGGRRGGRAGGRSNPAHGGASSSQAHEVGTTQQSEVPPTPQAHFDCGTPTFGSLSQDFLVRLNSPGFQRTLQQIFTRDTIYRPYVDGSHGQIQVDLNEPASYPSHMFMTYAGTPPSAYTPEPYVVASETAPDPAPDDPAAHDRDGDEGGVPMGRGRRVPRRRGCGTWGHM</sequence>
<name>A0ABU6X2Y2_9FABA</name>
<proteinExistence type="predicted"/>
<gene>
    <name evidence="3" type="ORF">PIB30_006145</name>
</gene>
<keyword evidence="4" id="KW-1185">Reference proteome</keyword>
<feature type="compositionally biased region" description="Basic and acidic residues" evidence="1">
    <location>
        <begin position="212"/>
        <end position="238"/>
    </location>
</feature>
<organism evidence="3 4">
    <name type="scientific">Stylosanthes scabra</name>
    <dbReference type="NCBI Taxonomy" id="79078"/>
    <lineage>
        <taxon>Eukaryota</taxon>
        <taxon>Viridiplantae</taxon>
        <taxon>Streptophyta</taxon>
        <taxon>Embryophyta</taxon>
        <taxon>Tracheophyta</taxon>
        <taxon>Spermatophyta</taxon>
        <taxon>Magnoliopsida</taxon>
        <taxon>eudicotyledons</taxon>
        <taxon>Gunneridae</taxon>
        <taxon>Pentapetalae</taxon>
        <taxon>rosids</taxon>
        <taxon>fabids</taxon>
        <taxon>Fabales</taxon>
        <taxon>Fabaceae</taxon>
        <taxon>Papilionoideae</taxon>
        <taxon>50 kb inversion clade</taxon>
        <taxon>dalbergioids sensu lato</taxon>
        <taxon>Dalbergieae</taxon>
        <taxon>Pterocarpus clade</taxon>
        <taxon>Stylosanthes</taxon>
    </lineage>
</organism>
<dbReference type="InterPro" id="IPR019557">
    <property type="entry name" value="AminoTfrase-like_pln_mobile"/>
</dbReference>
<feature type="region of interest" description="Disordered" evidence="1">
    <location>
        <begin position="212"/>
        <end position="285"/>
    </location>
</feature>
<dbReference type="Pfam" id="PF10536">
    <property type="entry name" value="PMD"/>
    <property type="match status" value="1"/>
</dbReference>
<dbReference type="Proteomes" id="UP001341840">
    <property type="component" value="Unassembled WGS sequence"/>
</dbReference>
<feature type="domain" description="Aminotransferase-like plant mobile" evidence="2">
    <location>
        <begin position="64"/>
        <end position="156"/>
    </location>
</feature>
<dbReference type="PANTHER" id="PTHR46033:SF8">
    <property type="entry name" value="PROTEIN MAINTENANCE OF MERISTEMS-LIKE"/>
    <property type="match status" value="1"/>
</dbReference>
<feature type="compositionally biased region" description="Polar residues" evidence="1">
    <location>
        <begin position="257"/>
        <end position="273"/>
    </location>
</feature>
<accession>A0ABU6X2Y2</accession>
<dbReference type="InterPro" id="IPR044824">
    <property type="entry name" value="MAIN-like"/>
</dbReference>